<reference evidence="11 12" key="1">
    <citation type="submission" date="2024-08" db="EMBL/GenBank/DDBJ databases">
        <authorList>
            <person name="Cucini C."/>
            <person name="Frati F."/>
        </authorList>
    </citation>
    <scope>NUCLEOTIDE SEQUENCE [LARGE SCALE GENOMIC DNA]</scope>
</reference>
<evidence type="ECO:0000259" key="9">
    <source>
        <dbReference type="PROSITE" id="PS51220"/>
    </source>
</evidence>
<keyword evidence="6" id="KW-0768">Sushi</keyword>
<dbReference type="Pfam" id="PF00084">
    <property type="entry name" value="Sushi"/>
    <property type="match status" value="1"/>
</dbReference>
<evidence type="ECO:0000259" key="7">
    <source>
        <dbReference type="PROSITE" id="PS50856"/>
    </source>
</evidence>
<feature type="domain" description="VWFD" evidence="10">
    <location>
        <begin position="747"/>
        <end position="955"/>
    </location>
</feature>
<dbReference type="Proteomes" id="UP001642540">
    <property type="component" value="Unassembled WGS sequence"/>
</dbReference>
<evidence type="ECO:0000256" key="3">
    <source>
        <dbReference type="ARBA" id="ARBA00022989"/>
    </source>
</evidence>
<dbReference type="InterPro" id="IPR013783">
    <property type="entry name" value="Ig-like_fold"/>
</dbReference>
<name>A0ABP1PM14_9HEXA</name>
<dbReference type="InterPro" id="IPR000436">
    <property type="entry name" value="Sushi_SCR_CCP_dom"/>
</dbReference>
<dbReference type="SMART" id="SM00723">
    <property type="entry name" value="AMOP"/>
    <property type="match status" value="1"/>
</dbReference>
<dbReference type="EMBL" id="CAXLJM020000004">
    <property type="protein sequence ID" value="CAL8071001.1"/>
    <property type="molecule type" value="Genomic_DNA"/>
</dbReference>
<dbReference type="InterPro" id="IPR001846">
    <property type="entry name" value="VWF_type-D"/>
</dbReference>
<dbReference type="SMART" id="SM00032">
    <property type="entry name" value="CCP"/>
    <property type="match status" value="1"/>
</dbReference>
<evidence type="ECO:0000256" key="1">
    <source>
        <dbReference type="ARBA" id="ARBA00004370"/>
    </source>
</evidence>
<comment type="subcellular location">
    <subcellularLocation>
        <location evidence="1">Membrane</location>
    </subcellularLocation>
</comment>
<evidence type="ECO:0000259" key="8">
    <source>
        <dbReference type="PROSITE" id="PS50923"/>
    </source>
</evidence>
<dbReference type="SMART" id="SM00539">
    <property type="entry name" value="NIDO"/>
    <property type="match status" value="1"/>
</dbReference>
<dbReference type="PANTHER" id="PTHR13802">
    <property type="entry name" value="MUCIN 4-RELATED"/>
    <property type="match status" value="1"/>
</dbReference>
<evidence type="ECO:0000256" key="4">
    <source>
        <dbReference type="ARBA" id="ARBA00023136"/>
    </source>
</evidence>
<comment type="caution">
    <text evidence="11">The sequence shown here is derived from an EMBL/GenBank/DDBJ whole genome shotgun (WGS) entry which is preliminary data.</text>
</comment>
<dbReference type="PROSITE" id="PS50923">
    <property type="entry name" value="SUSHI"/>
    <property type="match status" value="1"/>
</dbReference>
<dbReference type="PROSITE" id="PS51220">
    <property type="entry name" value="NIDO"/>
    <property type="match status" value="1"/>
</dbReference>
<gene>
    <name evidence="11" type="ORF">ODALV1_LOCUS1518</name>
</gene>
<dbReference type="Gene3D" id="2.10.70.10">
    <property type="entry name" value="Complement Module, domain 1"/>
    <property type="match status" value="1"/>
</dbReference>
<evidence type="ECO:0000313" key="12">
    <source>
        <dbReference type="Proteomes" id="UP001642540"/>
    </source>
</evidence>
<dbReference type="PANTHER" id="PTHR13802:SF52">
    <property type="entry name" value="MUCIN-4"/>
    <property type="match status" value="1"/>
</dbReference>
<keyword evidence="2" id="KW-0812">Transmembrane</keyword>
<dbReference type="SUPFAM" id="SSF81296">
    <property type="entry name" value="E set domains"/>
    <property type="match status" value="1"/>
</dbReference>
<dbReference type="InterPro" id="IPR005533">
    <property type="entry name" value="AMOP_dom"/>
</dbReference>
<dbReference type="SUPFAM" id="SSF57535">
    <property type="entry name" value="Complement control module/SCR domain"/>
    <property type="match status" value="1"/>
</dbReference>
<feature type="domain" description="NIDO" evidence="9">
    <location>
        <begin position="188"/>
        <end position="347"/>
    </location>
</feature>
<dbReference type="SMART" id="SM00216">
    <property type="entry name" value="VWD"/>
    <property type="match status" value="1"/>
</dbReference>
<comment type="caution">
    <text evidence="6">Lacks conserved residue(s) required for the propagation of feature annotation.</text>
</comment>
<dbReference type="Pfam" id="PF03782">
    <property type="entry name" value="AMOP"/>
    <property type="match status" value="1"/>
</dbReference>
<evidence type="ECO:0000259" key="10">
    <source>
        <dbReference type="PROSITE" id="PS51233"/>
    </source>
</evidence>
<keyword evidence="3" id="KW-1133">Transmembrane helix</keyword>
<keyword evidence="4" id="KW-0472">Membrane</keyword>
<feature type="domain" description="AMOP" evidence="7">
    <location>
        <begin position="582"/>
        <end position="734"/>
    </location>
</feature>
<feature type="domain" description="Sushi" evidence="8">
    <location>
        <begin position="1046"/>
        <end position="1101"/>
    </location>
</feature>
<evidence type="ECO:0000256" key="6">
    <source>
        <dbReference type="PROSITE-ProRule" id="PRU00302"/>
    </source>
</evidence>
<dbReference type="PROSITE" id="PS51233">
    <property type="entry name" value="VWFD"/>
    <property type="match status" value="1"/>
</dbReference>
<dbReference type="InterPro" id="IPR014756">
    <property type="entry name" value="Ig_E-set"/>
</dbReference>
<dbReference type="InterPro" id="IPR051495">
    <property type="entry name" value="Epithelial_Barrier/Signaling"/>
</dbReference>
<dbReference type="CDD" id="cd00033">
    <property type="entry name" value="CCP"/>
    <property type="match status" value="1"/>
</dbReference>
<keyword evidence="12" id="KW-1185">Reference proteome</keyword>
<organism evidence="11 12">
    <name type="scientific">Orchesella dallaii</name>
    <dbReference type="NCBI Taxonomy" id="48710"/>
    <lineage>
        <taxon>Eukaryota</taxon>
        <taxon>Metazoa</taxon>
        <taxon>Ecdysozoa</taxon>
        <taxon>Arthropoda</taxon>
        <taxon>Hexapoda</taxon>
        <taxon>Collembola</taxon>
        <taxon>Entomobryomorpha</taxon>
        <taxon>Entomobryoidea</taxon>
        <taxon>Orchesellidae</taxon>
        <taxon>Orchesellinae</taxon>
        <taxon>Orchesella</taxon>
    </lineage>
</organism>
<sequence>MPSSRPLAKGKITNTYINHFISSYPTVDWKADCTEDPSSSTTYNGVMDPMKSRVDPFNPEEQSGRQVATNYILNPSRLNEIRSEMLYPFYDQGGGGENIGDYQKHIKDNSPQITKDLDFLLPFFGFRYNYTWVSIHGFLAFSDGPTLSPTYPLTFPIVDYPKQSDPSFIGPFYSKCKIGELMANEMDPRRSGVYFRKETNLMERTDQFGVELRERLKWDIREGIVGSEWFEPRHAFIVTWKNVTFAGGTIYARKMTNTFQTVIATDNTRTYVIFNYKHIGWTAHTEAGGSSEDGTGGTPAFIGFNAGNGTRSFEYEQYSQTRNIRSILSNGYVNGFPGRHIFRVDEQIMPGQCIPEIDMAARKPMLTFAPESGNFLGGTIVNVTGPCFDLSQKLTCRFNTLRVPGAVIDRNRATCVMPQIYVTGYIDFYVEVDFSNDLYWRGKFLVETPFTAPELVTFPDNDQLQGEPQKLLINWNYKSLALDMNTAVSITLWGYRENTSTPEIVHLETFADGIPNTGEYTINPKDFHTRVKKMALNFEIGIVSVNITYPNDALGIPYEPIVWSRPIPLAWYLRPSWENMYGQSWAEKICENWISRDRLLNNFTSELPICPSMLEQAIADKGRFLPDQNCDKDGKVSNCYFHENAKHCVRSAMPTQSGAGQQCCYDMHGYLMMTMDDKWGGRPNRVHKDGSFPWNVASKVPSFSHYLHDIVPFLPCCMWADGQSQGCMTFRLERRASQNYVGYEPPAIATIFGDPHVYTFDGLLYTFNGRGEFVLVRSNTDRYKLDVQGRFEQIPDSLREVNATRLTTIAAKDSQSATVEVRMRPRDAQWRYKLDVIVNSHRIFFDRFPQKMQTFPGVTVYTPKAIRNQSHVIVMFESGAGIEVIENMGHMIAQVYLPMTYLNQTRGLFGNWSGTMDDDLVLPDGSIANADSSNNLDYIHNQFAIHWMVDERQTDEKGYSLFYHENGKTSSDYNDMLFQPVMTNDIRQIIPPNVTLKPEIVEDFCGDSWPCKYDYALTLNQEYGHWARYYQVQFVTLRNFRLRKIVTCEPLMTPIHGGKNTFKYTVGTTVAFECDPDFVLVGVRLLKCLASGEWAIPSFSDDGYPTNEAEWLIWNPAMETGCIEAGELAGNAAKESYKPVGIVLGFLLSIFNMWHIYTI</sequence>
<evidence type="ECO:0000256" key="5">
    <source>
        <dbReference type="ARBA" id="ARBA00023157"/>
    </source>
</evidence>
<dbReference type="PROSITE" id="PS50856">
    <property type="entry name" value="AMOP"/>
    <property type="match status" value="1"/>
</dbReference>
<protein>
    <recommendedName>
        <fullName evidence="13">Protein mesh</fullName>
    </recommendedName>
</protein>
<dbReference type="InterPro" id="IPR035976">
    <property type="entry name" value="Sushi/SCR/CCP_sf"/>
</dbReference>
<dbReference type="Pfam" id="PF00094">
    <property type="entry name" value="VWD"/>
    <property type="match status" value="1"/>
</dbReference>
<dbReference type="InterPro" id="IPR003886">
    <property type="entry name" value="NIDO_dom"/>
</dbReference>
<keyword evidence="5" id="KW-1015">Disulfide bond</keyword>
<dbReference type="Gene3D" id="2.60.40.10">
    <property type="entry name" value="Immunoglobulins"/>
    <property type="match status" value="1"/>
</dbReference>
<dbReference type="Pfam" id="PF06119">
    <property type="entry name" value="NIDO"/>
    <property type="match status" value="1"/>
</dbReference>
<evidence type="ECO:0000313" key="11">
    <source>
        <dbReference type="EMBL" id="CAL8071001.1"/>
    </source>
</evidence>
<proteinExistence type="predicted"/>
<evidence type="ECO:0000256" key="2">
    <source>
        <dbReference type="ARBA" id="ARBA00022692"/>
    </source>
</evidence>
<accession>A0ABP1PM14</accession>
<evidence type="ECO:0008006" key="13">
    <source>
        <dbReference type="Google" id="ProtNLM"/>
    </source>
</evidence>